<comment type="caution">
    <text evidence="3">The sequence shown here is derived from an EMBL/GenBank/DDBJ whole genome shotgun (WGS) entry which is preliminary data.</text>
</comment>
<evidence type="ECO:0000313" key="3">
    <source>
        <dbReference type="EMBL" id="NDK88974.1"/>
    </source>
</evidence>
<evidence type="ECO:0000256" key="1">
    <source>
        <dbReference type="SAM" id="MobiDB-lite"/>
    </source>
</evidence>
<accession>A0A7K3LL62</accession>
<protein>
    <submittedName>
        <fullName evidence="3">Uncharacterized protein</fullName>
    </submittedName>
</protein>
<feature type="region of interest" description="Disordered" evidence="1">
    <location>
        <begin position="176"/>
        <end position="196"/>
    </location>
</feature>
<feature type="transmembrane region" description="Helical" evidence="2">
    <location>
        <begin position="7"/>
        <end position="38"/>
    </location>
</feature>
<keyword evidence="2" id="KW-0812">Transmembrane</keyword>
<dbReference type="RefSeq" id="WP_059037065.1">
    <property type="nucleotide sequence ID" value="NZ_JAADZU010000011.1"/>
</dbReference>
<reference evidence="3 4" key="1">
    <citation type="submission" date="2020-01" db="EMBL/GenBank/DDBJ databases">
        <title>Investigation of new actinobacteria for the biodesulphurisation of diesel fuel.</title>
        <authorList>
            <person name="Athi Narayanan S.M."/>
        </authorList>
    </citation>
    <scope>NUCLEOTIDE SEQUENCE [LARGE SCALE GENOMIC DNA]</scope>
    <source>
        <strain evidence="3 4">213E</strain>
    </source>
</reference>
<gene>
    <name evidence="3" type="ORF">GYA93_05180</name>
</gene>
<keyword evidence="2" id="KW-0472">Membrane</keyword>
<keyword evidence="2" id="KW-1133">Transmembrane helix</keyword>
<evidence type="ECO:0000256" key="2">
    <source>
        <dbReference type="SAM" id="Phobius"/>
    </source>
</evidence>
<proteinExistence type="predicted"/>
<organism evidence="3 4">
    <name type="scientific">Gordonia desulfuricans</name>
    <dbReference type="NCBI Taxonomy" id="89051"/>
    <lineage>
        <taxon>Bacteria</taxon>
        <taxon>Bacillati</taxon>
        <taxon>Actinomycetota</taxon>
        <taxon>Actinomycetes</taxon>
        <taxon>Mycobacteriales</taxon>
        <taxon>Gordoniaceae</taxon>
        <taxon>Gordonia</taxon>
    </lineage>
</organism>
<keyword evidence="4" id="KW-1185">Reference proteome</keyword>
<name>A0A7K3LL62_9ACTN</name>
<evidence type="ECO:0000313" key="4">
    <source>
        <dbReference type="Proteomes" id="UP000466307"/>
    </source>
</evidence>
<dbReference type="Proteomes" id="UP000466307">
    <property type="component" value="Unassembled WGS sequence"/>
</dbReference>
<dbReference type="EMBL" id="JAADZU010000011">
    <property type="protein sequence ID" value="NDK88974.1"/>
    <property type="molecule type" value="Genomic_DNA"/>
</dbReference>
<dbReference type="AlphaFoldDB" id="A0A7K3LL62"/>
<sequence length="505" mass="53228">MTRALRAVIAGVLIAAGIGFGAYSVWWIAMLLGIPLIIGGLAVLPRPGRAASLPTFAAGGPREGVPVLVTALNRSTFDVTDAQPTLVSARITPHDDTAYDARWITMMSRVGFQTTVHNPRIALAPDDLPPRTGTEPDLTAGPGWATFLPPAIAIVVGAVVLFGVGDSVWRIDTPNTFASSRSGSGSGSGPAAGEGMAQLGDRRDRLVQAIDDAGPDARANVLAMTFDASGSDRAEVYDPATGQSVSLTVREGGEVDQRRSPTTKRRGDTFATSVVASTDLSRMAATMTERTTAFAGAVVFDDMVVERPDTDEDVLITASYRNPEHITETHDIQATPAGEVAEFFDPGDFEASFGVLRAALVDAGVPLDRPALNRLEIRGLGSMTPTMYAGDIQSSGGVLAEFVSGRNSGEVSVVPGAFPTVDLRSWSPGDLFAFTDVTPAVFDKVRDQAMRRGDVEEIDRAAVDIQMTTTFQRDGNPVIQVAVGRSDGSEGTYSPSGVFLRDGVR</sequence>